<feature type="domain" description="Sushi" evidence="16">
    <location>
        <begin position="577"/>
        <end position="638"/>
    </location>
</feature>
<gene>
    <name evidence="18" type="primary">LOC116945092</name>
</gene>
<feature type="disulfide bond" evidence="12">
    <location>
        <begin position="2952"/>
        <end position="2979"/>
    </location>
</feature>
<dbReference type="SMART" id="SM00032">
    <property type="entry name" value="CCP"/>
    <property type="match status" value="28"/>
</dbReference>
<feature type="disulfide bond" evidence="11">
    <location>
        <begin position="1508"/>
        <end position="1535"/>
    </location>
</feature>
<keyword evidence="5" id="KW-0677">Repeat</keyword>
<feature type="domain" description="Sushi" evidence="16">
    <location>
        <begin position="755"/>
        <end position="812"/>
    </location>
</feature>
<evidence type="ECO:0000256" key="3">
    <source>
        <dbReference type="ARBA" id="ARBA00022692"/>
    </source>
</evidence>
<sequence>MSHTSLEQGLAAYGRSSSANTTATTATMITVMMMVMMVVMMIVVLKRCVERAARTRSLKRRMRHRHLHNFCPTQTHPGQATTGARLPLLAEIGSSSSHSSCSNLIRSKRSNSGSRSNDIGGVGGDLRFVKRRRIHASTALHRSSHFTSVIIPGALTDAPWMMSMMMVVVVMMMRMMVVVVVAVMTGLPGSTAESGTSLVSHHTRKQRQQQQQQQQRRQQQQQQQPRKQKQHSNSVLMRDGHRLIGAFVCLLFISAPALGHGCGGLLKGLNGSVESPGFPFGYPNGANCTWALQAAEQDRIQIAFVSFALEQDYDFLSVFEGHPNQGNLRVKLTGFQLPAAIISSGNVLGLRLTSDFAISGQGFKLLYEVLQSGACGNPGVPPHAFIRGSGFNLGDQVQYGCVAGYVLEGQSALTCITNQEEKATWDFPVPHCKEEGACGGTLLGPSGVISSPGFPGDYENDGECTWLVLGEPGDTVSLVFTSFQLESGYDFLEVTGSDAPSLWLTGMDLPAPLISNKNWLRLHFTSDGNHRRKGFSLQYLVKKAKDLKFSGVKLYPGKDGGQKFSIPGEGGLTQASNSCGDPGDLERGTRTGSDFRLGATIQFTCDEGFVLLGSKSIICQRVADVFASWSDQKPQCKAQTCGASVFGPSGTIMSPNFPGFYEGNSHCVWIITAVNPNKVMQIKFEEFDLERGYDTVMVGDGDEPGDPRSVLHVLTGADVPDLIVSISNQMWIYLQTDETVGSLGFKVIYQEIEAGTCGDPGVPPYGRRDAGGFAHGDRLTFECQSAFELIGEKAITCQSNNQWTASIPRCIFSCFFNYTAAASVVLSPNYPEGYGGNLNCVWLIITAAGSRIHVIFNDFDVETQFDFLTVRDGEDSESAILGTFTGGAVPTQLSSSSHVVRLEFQSDHSMSGRGFNISYTTFGHNECHDPGTPVNGRRFGEEFQLGRSVFFVCENGFVRSQGTESVTCVRQGDIIRWSAPLPRCEAPCGSHLTAQTGTIFSPGWPGLYKDSLSCEWIIEANGGNSIKVTFDRFQTELNYDMLAVHDGVSAVAPLLGVFHGTQVPPFVVSSANYLYLLFTTDGSHSNVGFQLRYERVTWDSHSCPDPGVPVSGSRHGDNFSVGASVEIACEPGYTLSHGEPLTCEENNQWSHPLPLCEALCGGYIQASKGTILSPRFPDFYQNSLNCTWTVEVSHGKGVEFTFHTFHLESQHDYLLITENDSFSQPVARLAGSGLPAPLRAGLHTRNPRVHLRFVSDFSMAYEGFNVTFREYDLEPCDDPGMPPYGRHSGDSFLVGDALAFECSPGYRLEGSPRLVCLGGSRRVWSAPLPRCVAECGVALRGNEGVLLSPNYPRHYGRHHECMYSVEVSAGRGVQLTARTFKLSHGDLLKVYDGEDSFSRLLGAFADTSMQDLVLNSTSNHLWLEFNSDGDGTDQGFQLIYTSFDLIKCEDPGTPQFGYKLTEQGNFAGSSVTYGCNPGYMLHGNSVLSCMTGERRAWNYPLPSCVAECGGQIRGESTGTILSPGFPAPYDHNLRCIWTVEVDPGYTVSLQFSAFDTEASHDVVRVWDGVTEGQLLLKELSGSVLPSPVHSTLNAIAVQFDTDFFISKSGFVIHFSTTMASECRDPGVPMNGTRSGALGRRPGDTVSFQCQPGYELQGAARIACVQDGSRFFWTPSPPSCLAPCGGNLTGPAGFILSPNYPQPYPPGKDCDWLVVVNSDYVVALNFLSFSLEANYDFLSVHDGLDGSAALIGSYHGPQLPSRVESSGNSLFLSFASDSTVSLGGFHIEFREKPRESCFDPGNVKNGSRLGGDFKLGSTVTYGCDTGYMVHGHSTLTCIMGDDGRPTWNKPVPLCKAPCGGRSVGQEGAVLSPGFPSNYSSSQTCAYTVVVPKEYVVFGQFKFFQTALNDVVEVFDGSSQQAVLLSSFSGAHSGETLPLSSTNQISLKFKSTKDSTGKGFHFVYQAVPRTSATQCNSVPEPKFGRRMGSNFTAGALLRFECNSGYILQGAKAIECQRVPNSLAQWNDSLPACVAAWHACLMDQLCVAVPCGGNLTDQRGAILSAGFPEPYDNNLNCVWKITVPEGSGVQVHVHSFATEQNWDALEIYDGPDANSPRLGSFSGTSIPALINSTSNQLFLHFHSDISVSAAGFHLEYTAVGLASCPEPEIPSNGIRLGERYLVNDVVTFQCELGYTLQGHSHIACMPGPVRRWNYPPPLCIAQCGGTLTGMGGVILSPGFPGNYPSNQDCVWRIKLPVGFGAYFQFANFSMEPLHDFVEILSGPSEISGVIGRFSGTKAPASTLSTTHETVVHFQSDYSQNKQGFRLAYQAYQLSSCPNPNPFRNGLVIGNDFGVGKSVSFECFPGYTLIGHTVLTCLHGYSRNWDHAIPECEAPCGQNITALNGTIYSPAYPDDYPDFQDCFWHIHVPPGNGIYINFTQLKTEPVYDFITVWDGPDQDSPKLGHFSGNTALESVYSTSDQVLIKFHSDFSTSGFFVLNYNAYPLRACQTPTEVPNAETLMESENFMIGNIVKYTCHPGFTLIGNETLTCRLDTRLQANSAPPACQAQCPQGEFRKDSTGVILSPDFPASYPNYQTCTWTIVVEKGYNLSLLVDFFESEKQYDELEMFDGPTNQSPRLLTLSGNISSPISVRSRGHQVHVRWSTDQATSRRGFKLQYGAAYCSTPAAPRQGSVQSQTGGHAGAVVRWACHPGYRMIGQSAATCRRSPAGWHLWDAPVPACQAISCRVPRPPADGTVVGRELVVGARVEYRCRPGYSPAPGETAFAVCQSSGKWSNLNQPPSCRVTICQRLDSFSLKNGGWRYLGESRNSYGTQILFTCNPGYHLKGPRVITCGINGSWNWDSDRPYCEIISCGELPTPPNGNKIGTQTWFGSTAIFTCNSAFTLVGSPGRECLASGLWSGADASCIAGHCGAPEPIVNGQVIGESYGYRDTVLYQCNPGFRLVGSSVRICQQDHKWSGHFPACVPISCGHPGSPAHGTLHGHGYNLNDVVDFSCDVGHARQGPARIQCLPSGQWSAPLPTCTIINCTEPGQVENSFRQVKSKNENFMFATSVLYHCKPGYQLLGSSALVCQPNGRWDRPLPQCIIVNCSHPGAPPFSVLSAARFTYGATASYACTGAHRLVGSPTRLCQADGDWSGSPPHCSGTSPGFCGDPGIPVHGSRYGAEFKAKSVLRFTCEEGYLLKGPEQRICLANGSWTGFQPECKAVSCRNPGVPQNGAIVQAVGSTQLGASVSYACREGHQLLGPRTRTCTFNGTWTGVLPSCIVVSCGDPGTPDSAIRIGVDFTFGHNVSYQCHPGYALDPATPNHRLCTKEGRWSGSLAVCKVITCGQPPVVLNGRVEGTVFDWGASVAYGCAPGYQLSHNALLSCDGRGTWVGDLPQCLPMFCGDPGIPANGQRVGKSFTFKSEVTFSCSPPYVLVGTVTQVCNTSGRWSDSQPRCIDPTHTTCTDPGTPVNGEQNYTMGYQVGSLLQFSCRKGFHIQGSTTRTCQEDLTWSGVQPMCIYHRCGQPETPAHVDVLGLDISTLGYTLVYTCQKDFFLAGGSEHRTCGPNGTWTGKPPVCNAGKKYRDKVIPSDLGHFNPKPPVPDTVFAENYTWKGFYDHLGQKNSMTLVVNGFNMATGRVNITFSDNSVTLKLAGNYKRQEARLSLQIWQITSQASAAKFKGSNWIMDGYVSAEHESFVYQGSIRANGFGQFGVQRLGMSGAGGTRRPPGSHVGTSSSSVAIAILVPFFALIFAGFAFYLYKQRTRPKARYSGCSAHENTNGQAAFENPMYDTNLRPGEAKVVRFDPSLNTVCTMV</sequence>
<feature type="disulfide bond" evidence="12">
    <location>
        <begin position="3251"/>
        <end position="3278"/>
    </location>
</feature>
<feature type="domain" description="Sushi" evidence="16">
    <location>
        <begin position="1971"/>
        <end position="2032"/>
    </location>
</feature>
<dbReference type="PANTHER" id="PTHR45656">
    <property type="entry name" value="PROTEIN CBR-CLEC-78"/>
    <property type="match status" value="1"/>
</dbReference>
<evidence type="ECO:0000256" key="2">
    <source>
        <dbReference type="ARBA" id="ARBA00022659"/>
    </source>
</evidence>
<feature type="domain" description="Sushi" evidence="16">
    <location>
        <begin position="2982"/>
        <end position="3039"/>
    </location>
</feature>
<keyword evidence="4" id="KW-0732">Signal</keyword>
<dbReference type="InterPro" id="IPR051277">
    <property type="entry name" value="SEZ6_CSMD_C4BPB_Regulators"/>
</dbReference>
<evidence type="ECO:0000259" key="15">
    <source>
        <dbReference type="PROSITE" id="PS01180"/>
    </source>
</evidence>
<keyword evidence="3 14" id="KW-0812">Transmembrane</keyword>
<feature type="domain" description="CUB" evidence="15">
    <location>
        <begin position="1683"/>
        <end position="1791"/>
    </location>
</feature>
<feature type="disulfide bond" evidence="12">
    <location>
        <begin position="3369"/>
        <end position="3396"/>
    </location>
</feature>
<keyword evidence="8 12" id="KW-1015">Disulfide bond</keyword>
<organism evidence="17 18">
    <name type="scientific">Petromyzon marinus</name>
    <name type="common">Sea lamprey</name>
    <dbReference type="NCBI Taxonomy" id="7757"/>
    <lineage>
        <taxon>Eukaryota</taxon>
        <taxon>Metazoa</taxon>
        <taxon>Chordata</taxon>
        <taxon>Craniata</taxon>
        <taxon>Vertebrata</taxon>
        <taxon>Cyclostomata</taxon>
        <taxon>Hyperoartia</taxon>
        <taxon>Petromyzontiformes</taxon>
        <taxon>Petromyzontidae</taxon>
        <taxon>Petromyzon</taxon>
    </lineage>
</organism>
<feature type="region of interest" description="Disordered" evidence="13">
    <location>
        <begin position="100"/>
        <end position="122"/>
    </location>
</feature>
<feature type="domain" description="Sushi" evidence="16">
    <location>
        <begin position="2331"/>
        <end position="2390"/>
    </location>
</feature>
<feature type="domain" description="Sushi" evidence="16">
    <location>
        <begin position="3399"/>
        <end position="3456"/>
    </location>
</feature>
<feature type="compositionally biased region" description="Low complexity" evidence="13">
    <location>
        <begin position="208"/>
        <end position="225"/>
    </location>
</feature>
<feature type="domain" description="CUB" evidence="15">
    <location>
        <begin position="2048"/>
        <end position="2156"/>
    </location>
</feature>
<feature type="domain" description="CUB" evidence="15">
    <location>
        <begin position="438"/>
        <end position="542"/>
    </location>
</feature>
<feature type="domain" description="CUB" evidence="15">
    <location>
        <begin position="2561"/>
        <end position="2676"/>
    </location>
</feature>
<feature type="domain" description="Sushi" evidence="16">
    <location>
        <begin position="2502"/>
        <end position="2563"/>
    </location>
</feature>
<feature type="domain" description="Sushi" evidence="16">
    <location>
        <begin position="3221"/>
        <end position="3280"/>
    </location>
</feature>
<dbReference type="Pfam" id="PF00431">
    <property type="entry name" value="CUB"/>
    <property type="match status" value="14"/>
</dbReference>
<evidence type="ECO:0000256" key="11">
    <source>
        <dbReference type="PROSITE-ProRule" id="PRU00059"/>
    </source>
</evidence>
<evidence type="ECO:0000256" key="8">
    <source>
        <dbReference type="ARBA" id="ARBA00023157"/>
    </source>
</evidence>
<feature type="domain" description="CUB" evidence="15">
    <location>
        <begin position="641"/>
        <end position="752"/>
    </location>
</feature>
<feature type="disulfide bond" evidence="12">
    <location>
        <begin position="3130"/>
        <end position="3157"/>
    </location>
</feature>
<feature type="domain" description="Sushi" evidence="16">
    <location>
        <begin position="3040"/>
        <end position="3101"/>
    </location>
</feature>
<feature type="disulfide bond" evidence="12">
    <location>
        <begin position="3191"/>
        <end position="3218"/>
    </location>
</feature>
<evidence type="ECO:0000259" key="16">
    <source>
        <dbReference type="PROSITE" id="PS50923"/>
    </source>
</evidence>
<dbReference type="CDD" id="cd00033">
    <property type="entry name" value="CCP"/>
    <property type="match status" value="28"/>
</dbReference>
<feature type="domain" description="CUB" evidence="15">
    <location>
        <begin position="814"/>
        <end position="922"/>
    </location>
</feature>
<feature type="domain" description="CUB" evidence="15">
    <location>
        <begin position="262"/>
        <end position="370"/>
    </location>
</feature>
<feature type="disulfide bond" evidence="12">
    <location>
        <begin position="783"/>
        <end position="810"/>
    </location>
</feature>
<feature type="domain" description="CUB" evidence="15">
    <location>
        <begin position="1857"/>
        <end position="1965"/>
    </location>
</feature>
<feature type="domain" description="Sushi" evidence="16">
    <location>
        <begin position="1101"/>
        <end position="1158"/>
    </location>
</feature>
<feature type="domain" description="Sushi" evidence="16">
    <location>
        <begin position="3281"/>
        <end position="3340"/>
    </location>
</feature>
<dbReference type="FunFam" id="2.10.70.10:FF:000002">
    <property type="entry name" value="CUB and Sushi multiple domains 3"/>
    <property type="match status" value="5"/>
</dbReference>
<dbReference type="SMART" id="SM00042">
    <property type="entry name" value="CUB"/>
    <property type="match status" value="14"/>
</dbReference>
<comment type="similarity">
    <text evidence="10">Belongs to the CSMD family.</text>
</comment>
<feature type="domain" description="Sushi" evidence="16">
    <location>
        <begin position="1274"/>
        <end position="1333"/>
    </location>
</feature>
<dbReference type="PROSITE" id="PS01180">
    <property type="entry name" value="CUB"/>
    <property type="match status" value="14"/>
</dbReference>
<evidence type="ECO:0000313" key="18">
    <source>
        <dbReference type="RefSeq" id="XP_032815087.1"/>
    </source>
</evidence>
<feature type="disulfide bond" evidence="12">
    <location>
        <begin position="2894"/>
        <end position="2921"/>
    </location>
</feature>
<keyword evidence="9" id="KW-0325">Glycoprotein</keyword>
<dbReference type="FunFam" id="2.60.120.290:FF:000001">
    <property type="entry name" value="CUB and sushi domain-containing protein 3 isoform X1"/>
    <property type="match status" value="10"/>
</dbReference>
<feature type="domain" description="Sushi" evidence="16">
    <location>
        <begin position="3163"/>
        <end position="3220"/>
    </location>
</feature>
<feature type="domain" description="Sushi" evidence="16">
    <location>
        <begin position="3102"/>
        <end position="3159"/>
    </location>
</feature>
<dbReference type="GO" id="GO:0016020">
    <property type="term" value="C:membrane"/>
    <property type="evidence" value="ECO:0007669"/>
    <property type="project" value="UniProtKB-SubCell"/>
</dbReference>
<dbReference type="PROSITE" id="PS50923">
    <property type="entry name" value="SUSHI"/>
    <property type="match status" value="28"/>
</dbReference>
<dbReference type="RefSeq" id="XP_032815087.1">
    <property type="nucleotide sequence ID" value="XM_032959196.1"/>
</dbReference>
<evidence type="ECO:0000256" key="9">
    <source>
        <dbReference type="ARBA" id="ARBA00023180"/>
    </source>
</evidence>
<protein>
    <submittedName>
        <fullName evidence="18">CUB and sushi domain-containing protein 3-like isoform X1</fullName>
    </submittedName>
</protein>
<feature type="domain" description="Sushi" evidence="16">
    <location>
        <begin position="1620"/>
        <end position="1681"/>
    </location>
</feature>
<evidence type="ECO:0000256" key="4">
    <source>
        <dbReference type="ARBA" id="ARBA00022729"/>
    </source>
</evidence>
<feature type="domain" description="Sushi" evidence="16">
    <location>
        <begin position="925"/>
        <end position="986"/>
    </location>
</feature>
<keyword evidence="6 14" id="KW-1133">Transmembrane helix</keyword>
<feature type="disulfide bond" evidence="12">
    <location>
        <begin position="3010"/>
        <end position="3037"/>
    </location>
</feature>
<dbReference type="FunFam" id="2.10.70.10:FF:000011">
    <property type="entry name" value="CUB and sushi domain-containing protein 3 isoform A"/>
    <property type="match status" value="3"/>
</dbReference>
<feature type="domain" description="CUB" evidence="15">
    <location>
        <begin position="1160"/>
        <end position="1271"/>
    </location>
</feature>
<feature type="domain" description="CUB" evidence="15">
    <location>
        <begin position="1508"/>
        <end position="1617"/>
    </location>
</feature>
<comment type="caution">
    <text evidence="12">Lacks conserved residue(s) required for the propagation of feature annotation.</text>
</comment>
<feature type="domain" description="Sushi" evidence="16">
    <location>
        <begin position="1446"/>
        <end position="1506"/>
    </location>
</feature>
<dbReference type="CDD" id="cd00041">
    <property type="entry name" value="CUB"/>
    <property type="match status" value="14"/>
</dbReference>
<evidence type="ECO:0000256" key="7">
    <source>
        <dbReference type="ARBA" id="ARBA00023136"/>
    </source>
</evidence>
<feature type="domain" description="CUB" evidence="15">
    <location>
        <begin position="988"/>
        <end position="1096"/>
    </location>
</feature>
<feature type="disulfide bond" evidence="12">
    <location>
        <begin position="1129"/>
        <end position="1156"/>
    </location>
</feature>
<name>A0AAJ7TEF8_PETMA</name>
<dbReference type="InterPro" id="IPR000859">
    <property type="entry name" value="CUB_dom"/>
</dbReference>
<feature type="domain" description="Sushi" evidence="16">
    <location>
        <begin position="373"/>
        <end position="434"/>
    </location>
</feature>
<dbReference type="Gene3D" id="2.60.120.290">
    <property type="entry name" value="Spermadhesin, CUB domain"/>
    <property type="match status" value="14"/>
</dbReference>
<feature type="region of interest" description="Disordered" evidence="13">
    <location>
        <begin position="192"/>
        <end position="234"/>
    </location>
</feature>
<feature type="domain" description="Sushi" evidence="16">
    <location>
        <begin position="2159"/>
        <end position="2218"/>
    </location>
</feature>
<feature type="domain" description="Sushi" evidence="16">
    <location>
        <begin position="3341"/>
        <end position="3398"/>
    </location>
</feature>
<keyword evidence="2 12" id="KW-0768">Sushi</keyword>
<feature type="domain" description="Sushi" evidence="16">
    <location>
        <begin position="2924"/>
        <end position="2981"/>
    </location>
</feature>
<dbReference type="PANTHER" id="PTHR45656:SF4">
    <property type="entry name" value="PROTEIN CBR-CLEC-78"/>
    <property type="match status" value="1"/>
</dbReference>
<feature type="domain" description="Sushi" evidence="16">
    <location>
        <begin position="1794"/>
        <end position="1855"/>
    </location>
</feature>
<dbReference type="SUPFAM" id="SSF57535">
    <property type="entry name" value="Complement control module/SCR domain"/>
    <property type="match status" value="28"/>
</dbReference>
<reference evidence="18" key="1">
    <citation type="submission" date="2025-08" db="UniProtKB">
        <authorList>
            <consortium name="RefSeq"/>
        </authorList>
    </citation>
    <scope>IDENTIFICATION</scope>
    <source>
        <tissue evidence="18">Sperm</tissue>
    </source>
</reference>
<feature type="domain" description="Sushi" evidence="16">
    <location>
        <begin position="2739"/>
        <end position="2800"/>
    </location>
</feature>
<feature type="domain" description="Sushi" evidence="16">
    <location>
        <begin position="2866"/>
        <end position="2923"/>
    </location>
</feature>
<dbReference type="InterPro" id="IPR035914">
    <property type="entry name" value="Sperma_CUB_dom_sf"/>
</dbReference>
<feature type="domain" description="CUB" evidence="15">
    <location>
        <begin position="2220"/>
        <end position="2328"/>
    </location>
</feature>
<feature type="domain" description="Sushi" evidence="16">
    <location>
        <begin position="3519"/>
        <end position="3578"/>
    </location>
</feature>
<feature type="disulfide bond" evidence="12">
    <location>
        <begin position="3427"/>
        <end position="3454"/>
    </location>
</feature>
<feature type="domain" description="Sushi" evidence="16">
    <location>
        <begin position="3460"/>
        <end position="3518"/>
    </location>
</feature>
<evidence type="ECO:0000256" key="6">
    <source>
        <dbReference type="ARBA" id="ARBA00022989"/>
    </source>
</evidence>
<feature type="domain" description="Sushi" evidence="16">
    <location>
        <begin position="2801"/>
        <end position="2865"/>
    </location>
</feature>
<dbReference type="Gene3D" id="2.10.70.10">
    <property type="entry name" value="Complement Module, domain 1"/>
    <property type="match status" value="28"/>
</dbReference>
<evidence type="ECO:0000256" key="12">
    <source>
        <dbReference type="PROSITE-ProRule" id="PRU00302"/>
    </source>
</evidence>
<feature type="domain" description="Sushi" evidence="16">
    <location>
        <begin position="2676"/>
        <end position="2738"/>
    </location>
</feature>
<feature type="transmembrane region" description="Helical" evidence="14">
    <location>
        <begin position="3738"/>
        <end position="3759"/>
    </location>
</feature>
<feature type="transmembrane region" description="Helical" evidence="14">
    <location>
        <begin position="165"/>
        <end position="187"/>
    </location>
</feature>
<proteinExistence type="inferred from homology"/>
<accession>A0AAJ7TEF8</accession>
<dbReference type="InterPro" id="IPR035976">
    <property type="entry name" value="Sushi/SCR/CCP_sf"/>
</dbReference>
<feature type="domain" description="CUB" evidence="15">
    <location>
        <begin position="2392"/>
        <end position="2503"/>
    </location>
</feature>
<evidence type="ECO:0000256" key="5">
    <source>
        <dbReference type="ARBA" id="ARBA00022737"/>
    </source>
</evidence>
<dbReference type="SUPFAM" id="SSF49854">
    <property type="entry name" value="Spermadhesin, CUB domain"/>
    <property type="match status" value="14"/>
</dbReference>
<dbReference type="KEGG" id="pmrn:116945092"/>
<evidence type="ECO:0000256" key="1">
    <source>
        <dbReference type="ARBA" id="ARBA00004370"/>
    </source>
</evidence>
<dbReference type="Proteomes" id="UP001318040">
    <property type="component" value="Chromosome 23"/>
</dbReference>
<feature type="transmembrane region" description="Helical" evidence="14">
    <location>
        <begin position="23"/>
        <end position="45"/>
    </location>
</feature>
<evidence type="ECO:0000256" key="10">
    <source>
        <dbReference type="ARBA" id="ARBA00061013"/>
    </source>
</evidence>
<feature type="disulfide bond" evidence="12">
    <location>
        <begin position="3072"/>
        <end position="3099"/>
    </location>
</feature>
<keyword evidence="17" id="KW-1185">Reference proteome</keyword>
<evidence type="ECO:0000256" key="14">
    <source>
        <dbReference type="SAM" id="Phobius"/>
    </source>
</evidence>
<feature type="disulfide bond" evidence="12">
    <location>
        <begin position="3489"/>
        <end position="3516"/>
    </location>
</feature>
<dbReference type="InterPro" id="IPR000436">
    <property type="entry name" value="Sushi_SCR_CCP_dom"/>
</dbReference>
<keyword evidence="7 14" id="KW-0472">Membrane</keyword>
<dbReference type="Pfam" id="PF00084">
    <property type="entry name" value="Sushi"/>
    <property type="match status" value="28"/>
</dbReference>
<feature type="domain" description="CUB" evidence="15">
    <location>
        <begin position="1335"/>
        <end position="1443"/>
    </location>
</feature>
<evidence type="ECO:0000313" key="17">
    <source>
        <dbReference type="Proteomes" id="UP001318040"/>
    </source>
</evidence>
<evidence type="ECO:0000256" key="13">
    <source>
        <dbReference type="SAM" id="MobiDB-lite"/>
    </source>
</evidence>
<comment type="subcellular location">
    <subcellularLocation>
        <location evidence="1">Membrane</location>
    </subcellularLocation>
</comment>